<dbReference type="RefSeq" id="WP_090149963.1">
    <property type="nucleotide sequence ID" value="NZ_FNAN01000007.1"/>
</dbReference>
<keyword evidence="6 7" id="KW-0998">Cell outer membrane</keyword>
<reference evidence="10" key="1">
    <citation type="submission" date="2016-10" db="EMBL/GenBank/DDBJ databases">
        <authorList>
            <person name="Varghese N."/>
            <person name="Submissions S."/>
        </authorList>
    </citation>
    <scope>NUCLEOTIDE SEQUENCE [LARGE SCALE GENOMIC DNA]</scope>
    <source>
        <strain evidence="10">DSM 25329</strain>
    </source>
</reference>
<evidence type="ECO:0000256" key="5">
    <source>
        <dbReference type="ARBA" id="ARBA00023136"/>
    </source>
</evidence>
<dbReference type="OrthoDB" id="9768177at2"/>
<keyword evidence="4 7" id="KW-0812">Transmembrane</keyword>
<dbReference type="GO" id="GO:0009279">
    <property type="term" value="C:cell outer membrane"/>
    <property type="evidence" value="ECO:0007669"/>
    <property type="project" value="UniProtKB-SubCell"/>
</dbReference>
<evidence type="ECO:0000256" key="2">
    <source>
        <dbReference type="ARBA" id="ARBA00022448"/>
    </source>
</evidence>
<organism evidence="9 10">
    <name type="scientific">Dyadobacter soli</name>
    <dbReference type="NCBI Taxonomy" id="659014"/>
    <lineage>
        <taxon>Bacteria</taxon>
        <taxon>Pseudomonadati</taxon>
        <taxon>Bacteroidota</taxon>
        <taxon>Cytophagia</taxon>
        <taxon>Cytophagales</taxon>
        <taxon>Spirosomataceae</taxon>
        <taxon>Dyadobacter</taxon>
    </lineage>
</organism>
<dbReference type="Gene3D" id="2.170.130.10">
    <property type="entry name" value="TonB-dependent receptor, plug domain"/>
    <property type="match status" value="1"/>
</dbReference>
<dbReference type="SUPFAM" id="SSF49464">
    <property type="entry name" value="Carboxypeptidase regulatory domain-like"/>
    <property type="match status" value="1"/>
</dbReference>
<feature type="domain" description="TonB-dependent receptor plug" evidence="8">
    <location>
        <begin position="137"/>
        <end position="260"/>
    </location>
</feature>
<dbReference type="Pfam" id="PF07715">
    <property type="entry name" value="Plug"/>
    <property type="match status" value="1"/>
</dbReference>
<dbReference type="InterPro" id="IPR023997">
    <property type="entry name" value="TonB-dep_OMP_SusC/RagA_CS"/>
</dbReference>
<keyword evidence="10" id="KW-1185">Reference proteome</keyword>
<keyword evidence="2 7" id="KW-0813">Transport</keyword>
<proteinExistence type="inferred from homology"/>
<accession>A0A1G7FXN4</accession>
<dbReference type="EMBL" id="FNAN01000007">
    <property type="protein sequence ID" value="SDE80656.1"/>
    <property type="molecule type" value="Genomic_DNA"/>
</dbReference>
<dbReference type="InterPro" id="IPR039426">
    <property type="entry name" value="TonB-dep_rcpt-like"/>
</dbReference>
<dbReference type="Pfam" id="PF13715">
    <property type="entry name" value="CarbopepD_reg_2"/>
    <property type="match status" value="1"/>
</dbReference>
<name>A0A1G7FXN4_9BACT</name>
<dbReference type="PROSITE" id="PS52016">
    <property type="entry name" value="TONB_DEPENDENT_REC_3"/>
    <property type="match status" value="1"/>
</dbReference>
<dbReference type="NCBIfam" id="TIGR04057">
    <property type="entry name" value="SusC_RagA_signa"/>
    <property type="match status" value="1"/>
</dbReference>
<evidence type="ECO:0000256" key="1">
    <source>
        <dbReference type="ARBA" id="ARBA00004571"/>
    </source>
</evidence>
<dbReference type="AlphaFoldDB" id="A0A1G7FXN4"/>
<keyword evidence="5 7" id="KW-0472">Membrane</keyword>
<dbReference type="STRING" id="659014.SAMN04487996_10747"/>
<evidence type="ECO:0000313" key="10">
    <source>
        <dbReference type="Proteomes" id="UP000198748"/>
    </source>
</evidence>
<evidence type="ECO:0000256" key="4">
    <source>
        <dbReference type="ARBA" id="ARBA00022692"/>
    </source>
</evidence>
<dbReference type="InterPro" id="IPR036942">
    <property type="entry name" value="Beta-barrel_TonB_sf"/>
</dbReference>
<comment type="similarity">
    <text evidence="7">Belongs to the TonB-dependent receptor family.</text>
</comment>
<protein>
    <submittedName>
        <fullName evidence="9">TonB-linked outer membrane protein, SusC/RagA family</fullName>
    </submittedName>
</protein>
<sequence length="1072" mass="116452">MQQNLYETRRALRPLRLLAGLLRPLLLSLGIMGTAVGAFAQSEAKRVITGAVVGLEQGDGIPGVSVVVKGTSNGTTTNTTGAFSIEAAAGSTLVFSFIGYETQEVAVGSKTKIDIKLKESISALDEVVVVGYGEMKKTDVSSSQVTVSGKDLSKTINTSLEQGLQGRAANVLVQQNSGQPGAAPSVLIRGLSSLTGTTQPLYVIDGVQIKPDNMKDDPNNRPTGFSNILSSINPDDIETINVLQGPSATAIYGAVGANGVVMITTKRGKAGEAKITFNSLVTSQSEPRHIDVMNLREYAQFRNEAAAVGSTATEPQFADPSVLGNGTDWQSALFRPTTLQKYSLGLSGGTEKSTYYLSGEYFNQKGIVEGSGFKRYNARLNLENQTRSWLKIGANMSVGITEEKVNTNNGGIIQLALDQNPSVPVTNPDGSWGGPTSTQFQFTNPVMISKIYNDYNRRTSILGSLFADVKLAKNLTWHTEANGSAEFLKYYSFHPSYTIGGYVVSQDAATSTRSVNTNSWWSLHSRLTYDLKLGRHGINVMAGHEAQESTYESLTGTRKKFITNTIEELSGGDASVISNVSNNSGKGASSRESYFARVNYSFNEKYFLQGTYRMDGSSAFREGRRWGNFPAVSAAWRISEEPFLKNVKEINDLKLRFEIGRSGNQGSGGNAIFSTLQTVPTGWGTGFLASNFANEFLTWEKDDVINGGLDLHMFGNRVELIVDAYIKNITSLITVNSYPFTYGGDIAYSPGYLSWPAVNAGSMKNRGIGFTLNTVNIDKGGFYWKMGVNLSFDRNKVTSLLNPITPIWNATSVGFKTEVGQPASMITGYIADGLFQDANDIKNHAIQTSNGQMTINPATGSWVGDTKFRDLNGDGVIDAEDRTVIGNPWPKFTLGFNNNVTYKNFELNAFLTGSFKNDILNYPRYRAEVPGNGGVFGNQWKSVANYARPSSYNAADAETVTLTNPGYTIPRIAPGDPNGNNRMNTNFIEDGSYVRLKNITISYNFPKSMLKDFFIRGLRASVGAQNLFTITKYKGYDPEIGMVNYGGTVMAGIDTGRYPSVRMYSFGLLADF</sequence>
<dbReference type="InterPro" id="IPR012910">
    <property type="entry name" value="Plug_dom"/>
</dbReference>
<evidence type="ECO:0000256" key="6">
    <source>
        <dbReference type="ARBA" id="ARBA00023237"/>
    </source>
</evidence>
<dbReference type="SUPFAM" id="SSF56935">
    <property type="entry name" value="Porins"/>
    <property type="match status" value="1"/>
</dbReference>
<evidence type="ECO:0000256" key="3">
    <source>
        <dbReference type="ARBA" id="ARBA00022452"/>
    </source>
</evidence>
<dbReference type="Gene3D" id="2.60.40.1120">
    <property type="entry name" value="Carboxypeptidase-like, regulatory domain"/>
    <property type="match status" value="1"/>
</dbReference>
<evidence type="ECO:0000259" key="8">
    <source>
        <dbReference type="Pfam" id="PF07715"/>
    </source>
</evidence>
<dbReference type="NCBIfam" id="TIGR04056">
    <property type="entry name" value="OMP_RagA_SusC"/>
    <property type="match status" value="1"/>
</dbReference>
<evidence type="ECO:0000313" key="9">
    <source>
        <dbReference type="EMBL" id="SDE80656.1"/>
    </source>
</evidence>
<evidence type="ECO:0000256" key="7">
    <source>
        <dbReference type="PROSITE-ProRule" id="PRU01360"/>
    </source>
</evidence>
<dbReference type="Proteomes" id="UP000198748">
    <property type="component" value="Unassembled WGS sequence"/>
</dbReference>
<dbReference type="Gene3D" id="2.40.170.20">
    <property type="entry name" value="TonB-dependent receptor, beta-barrel domain"/>
    <property type="match status" value="1"/>
</dbReference>
<gene>
    <name evidence="9" type="ORF">SAMN04487996_10747</name>
</gene>
<dbReference type="InterPro" id="IPR008969">
    <property type="entry name" value="CarboxyPept-like_regulatory"/>
</dbReference>
<dbReference type="InterPro" id="IPR037066">
    <property type="entry name" value="Plug_dom_sf"/>
</dbReference>
<dbReference type="InterPro" id="IPR023996">
    <property type="entry name" value="TonB-dep_OMP_SusC/RagA"/>
</dbReference>
<comment type="subcellular location">
    <subcellularLocation>
        <location evidence="1 7">Cell outer membrane</location>
        <topology evidence="1 7">Multi-pass membrane protein</topology>
    </subcellularLocation>
</comment>
<keyword evidence="3 7" id="KW-1134">Transmembrane beta strand</keyword>